<dbReference type="Pfam" id="PF02863">
    <property type="entry name" value="Arg_repressor_C"/>
    <property type="match status" value="1"/>
</dbReference>
<evidence type="ECO:0000256" key="5">
    <source>
        <dbReference type="ARBA" id="ARBA00023125"/>
    </source>
</evidence>
<evidence type="ECO:0000313" key="11">
    <source>
        <dbReference type="Proteomes" id="UP000315128"/>
    </source>
</evidence>
<organism evidence="10 11">
    <name type="scientific">Lactococcus protaetiae</name>
    <dbReference type="NCBI Taxonomy" id="2592653"/>
    <lineage>
        <taxon>Bacteria</taxon>
        <taxon>Bacillati</taxon>
        <taxon>Bacillota</taxon>
        <taxon>Bacilli</taxon>
        <taxon>Lactobacillales</taxon>
        <taxon>Streptococcaceae</taxon>
        <taxon>Lactococcus</taxon>
    </lineage>
</organism>
<dbReference type="PANTHER" id="PTHR34471:SF1">
    <property type="entry name" value="ARGININE REPRESSOR"/>
    <property type="match status" value="1"/>
</dbReference>
<keyword evidence="7" id="KW-0028">Amino-acid biosynthesis</keyword>
<evidence type="ECO:0000256" key="1">
    <source>
        <dbReference type="ARBA" id="ARBA00004496"/>
    </source>
</evidence>
<dbReference type="GO" id="GO:0034618">
    <property type="term" value="F:arginine binding"/>
    <property type="evidence" value="ECO:0007669"/>
    <property type="project" value="InterPro"/>
</dbReference>
<dbReference type="AlphaFoldDB" id="A0A514ZAB1"/>
<dbReference type="GO" id="GO:0051259">
    <property type="term" value="P:protein complex oligomerization"/>
    <property type="evidence" value="ECO:0007669"/>
    <property type="project" value="InterPro"/>
</dbReference>
<accession>A0A514ZAB1</accession>
<dbReference type="InterPro" id="IPR020900">
    <property type="entry name" value="Arg_repress_DNA-bd"/>
</dbReference>
<keyword evidence="7" id="KW-0678">Repressor</keyword>
<keyword evidence="11" id="KW-1185">Reference proteome</keyword>
<dbReference type="UniPathway" id="UPA00068"/>
<keyword evidence="3 7" id="KW-0963">Cytoplasm</keyword>
<protein>
    <recommendedName>
        <fullName evidence="7">Arginine repressor</fullName>
    </recommendedName>
</protein>
<dbReference type="KEGG" id="lack:FLP15_10545"/>
<dbReference type="InterPro" id="IPR036388">
    <property type="entry name" value="WH-like_DNA-bd_sf"/>
</dbReference>
<dbReference type="OrthoDB" id="9807089at2"/>
<dbReference type="InterPro" id="IPR001669">
    <property type="entry name" value="Arg_repress"/>
</dbReference>
<evidence type="ECO:0000256" key="4">
    <source>
        <dbReference type="ARBA" id="ARBA00023015"/>
    </source>
</evidence>
<evidence type="ECO:0000256" key="3">
    <source>
        <dbReference type="ARBA" id="ARBA00022490"/>
    </source>
</evidence>
<comment type="subcellular location">
    <subcellularLocation>
        <location evidence="1 7">Cytoplasm</location>
    </subcellularLocation>
</comment>
<dbReference type="Pfam" id="PF01316">
    <property type="entry name" value="Arg_repressor"/>
    <property type="match status" value="1"/>
</dbReference>
<dbReference type="RefSeq" id="WP_142767081.1">
    <property type="nucleotide sequence ID" value="NZ_CP041356.1"/>
</dbReference>
<keyword evidence="6 7" id="KW-0804">Transcription</keyword>
<comment type="pathway">
    <text evidence="7">Amino-acid biosynthesis; L-arginine biosynthesis [regulation].</text>
</comment>
<name>A0A514ZAB1_9LACT</name>
<feature type="domain" description="Arginine repressor C-terminal" evidence="9">
    <location>
        <begin position="82"/>
        <end position="145"/>
    </location>
</feature>
<evidence type="ECO:0000256" key="6">
    <source>
        <dbReference type="ARBA" id="ARBA00023163"/>
    </source>
</evidence>
<dbReference type="PRINTS" id="PR01467">
    <property type="entry name" value="ARGREPRESSOR"/>
</dbReference>
<keyword evidence="5 7" id="KW-0238">DNA-binding</keyword>
<dbReference type="SUPFAM" id="SSF55252">
    <property type="entry name" value="C-terminal domain of arginine repressor"/>
    <property type="match status" value="1"/>
</dbReference>
<evidence type="ECO:0000259" key="8">
    <source>
        <dbReference type="Pfam" id="PF01316"/>
    </source>
</evidence>
<gene>
    <name evidence="7" type="primary">argR</name>
    <name evidence="10" type="ORF">FLP15_10545</name>
</gene>
<dbReference type="HAMAP" id="MF_00173">
    <property type="entry name" value="Arg_repressor"/>
    <property type="match status" value="1"/>
</dbReference>
<proteinExistence type="inferred from homology"/>
<dbReference type="Proteomes" id="UP000315128">
    <property type="component" value="Chromosome"/>
</dbReference>
<dbReference type="GO" id="GO:0003677">
    <property type="term" value="F:DNA binding"/>
    <property type="evidence" value="ECO:0007669"/>
    <property type="project" value="UniProtKB-KW"/>
</dbReference>
<dbReference type="InterPro" id="IPR036251">
    <property type="entry name" value="Arg_repress_C_sf"/>
</dbReference>
<dbReference type="EMBL" id="CP041356">
    <property type="protein sequence ID" value="QDK71520.1"/>
    <property type="molecule type" value="Genomic_DNA"/>
</dbReference>
<dbReference type="InterPro" id="IPR036390">
    <property type="entry name" value="WH_DNA-bd_sf"/>
</dbReference>
<evidence type="ECO:0000256" key="2">
    <source>
        <dbReference type="ARBA" id="ARBA00008316"/>
    </source>
</evidence>
<keyword evidence="4 7" id="KW-0805">Transcription regulation</keyword>
<dbReference type="GO" id="GO:0006526">
    <property type="term" value="P:L-arginine biosynthetic process"/>
    <property type="evidence" value="ECO:0007669"/>
    <property type="project" value="UniProtKB-UniPathway"/>
</dbReference>
<dbReference type="GO" id="GO:0005737">
    <property type="term" value="C:cytoplasm"/>
    <property type="evidence" value="ECO:0007669"/>
    <property type="project" value="UniProtKB-SubCell"/>
</dbReference>
<evidence type="ECO:0000259" key="9">
    <source>
        <dbReference type="Pfam" id="PF02863"/>
    </source>
</evidence>
<evidence type="ECO:0000256" key="7">
    <source>
        <dbReference type="HAMAP-Rule" id="MF_00173"/>
    </source>
</evidence>
<feature type="domain" description="Arginine repressor DNA-binding" evidence="8">
    <location>
        <begin position="1"/>
        <end position="68"/>
    </location>
</feature>
<dbReference type="SUPFAM" id="SSF46785">
    <property type="entry name" value="Winged helix' DNA-binding domain"/>
    <property type="match status" value="1"/>
</dbReference>
<dbReference type="InterPro" id="IPR020899">
    <property type="entry name" value="Arg_repress_C"/>
</dbReference>
<dbReference type="PANTHER" id="PTHR34471">
    <property type="entry name" value="ARGININE REPRESSOR"/>
    <property type="match status" value="1"/>
</dbReference>
<dbReference type="GO" id="GO:1900079">
    <property type="term" value="P:regulation of arginine biosynthetic process"/>
    <property type="evidence" value="ECO:0007669"/>
    <property type="project" value="UniProtKB-UniRule"/>
</dbReference>
<dbReference type="Gene3D" id="1.10.10.10">
    <property type="entry name" value="Winged helix-like DNA-binding domain superfamily/Winged helix DNA-binding domain"/>
    <property type="match status" value="1"/>
</dbReference>
<comment type="similarity">
    <text evidence="2 7">Belongs to the ArgR family.</text>
</comment>
<sequence length="147" mass="16621">MKREERLNFIANLIKENEIKTQEELVSRLLAHQIDVTQATISRDIKSLALIKVPAETGGYRYDLPKNNEALQSSLHKALAFDAITKVKIHESMIALCTNPGTTSLVKKYLLQECESEIFSITTDDDSVLVIFETHDEAKKVYESLIV</sequence>
<reference evidence="10 11" key="1">
    <citation type="submission" date="2019-07" db="EMBL/GenBank/DDBJ databases">
        <title>Genome sequencing of KACC 19320.</title>
        <authorList>
            <person name="Heo J."/>
            <person name="Kim S.-J."/>
            <person name="Kim J.-S."/>
            <person name="Hong S.-B."/>
            <person name="Kwon S.-W."/>
        </authorList>
    </citation>
    <scope>NUCLEOTIDE SEQUENCE [LARGE SCALE GENOMIC DNA]</scope>
    <source>
        <strain evidence="10 11">KACC 19320</strain>
    </source>
</reference>
<comment type="function">
    <text evidence="7">Regulates arginine biosynthesis genes.</text>
</comment>
<dbReference type="GO" id="GO:0003700">
    <property type="term" value="F:DNA-binding transcription factor activity"/>
    <property type="evidence" value="ECO:0007669"/>
    <property type="project" value="UniProtKB-UniRule"/>
</dbReference>
<evidence type="ECO:0000313" key="10">
    <source>
        <dbReference type="EMBL" id="QDK71520.1"/>
    </source>
</evidence>
<keyword evidence="7" id="KW-0055">Arginine biosynthesis</keyword>
<dbReference type="Gene3D" id="3.30.1360.40">
    <property type="match status" value="1"/>
</dbReference>